<sequence length="179" mass="20786">MRRNISELEQRLILLLKRNSRMSIVDIARELGTSRLTAKKALDSIVSSGRIKKFTISLADEEIDMVLVYTDNLENIPENIILERFCLIDGSYMIILYYEDLIKIKKANIKRVEIATSREVNENMTRAEGIHCDYCRKEIKDNPISLEIRGKTYYVCCPNCERDLKKRGEVILEENSGHQ</sequence>
<dbReference type="EMBL" id="CP019964">
    <property type="protein sequence ID" value="ASI14160.1"/>
    <property type="molecule type" value="Genomic_DNA"/>
</dbReference>
<name>A0A218NNU7_9ARCH</name>
<gene>
    <name evidence="2" type="ORF">Mia14_0879</name>
</gene>
<feature type="domain" description="TRASH" evidence="1">
    <location>
        <begin position="132"/>
        <end position="168"/>
    </location>
</feature>
<dbReference type="OrthoDB" id="33200at2157"/>
<dbReference type="RefSeq" id="WP_088820456.1">
    <property type="nucleotide sequence ID" value="NZ_CP019964.1"/>
</dbReference>
<dbReference type="GeneID" id="33314422"/>
<dbReference type="KEGG" id="marh:Mia14_0879"/>
<dbReference type="InterPro" id="IPR011017">
    <property type="entry name" value="TRASH_dom"/>
</dbReference>
<proteinExistence type="predicted"/>
<reference evidence="2 3" key="1">
    <citation type="journal article" date="2017" name="Nat. Commun.">
        <title>'ARMAN' archaea depend on association with euryarchaeal host in culture and in situ.</title>
        <authorList>
            <person name="Golyshina O."/>
            <person name="Toshchakov S."/>
            <person name="Makarova K."/>
            <person name="Gavrilov S."/>
            <person name="Korzhenkov A."/>
            <person name="La Cono V."/>
            <person name="Arcadi E."/>
            <person name="Nechitaylo T."/>
            <person name="Ferrer M."/>
            <person name="Kublanov I."/>
            <person name="Wolf Y."/>
            <person name="Yakimov M."/>
            <person name="Golyshin P."/>
            <person name="Slesarev A."/>
            <person name="Kozyavkin S."/>
        </authorList>
    </citation>
    <scope>NUCLEOTIDE SEQUENCE [LARGE SCALE GENOMIC DNA]</scope>
    <source>
        <strain evidence="2 3">Mia14</strain>
    </source>
</reference>
<dbReference type="InterPro" id="IPR013603">
    <property type="entry name" value="TRASH_TR_C_prok"/>
</dbReference>
<dbReference type="Proteomes" id="UP000197679">
    <property type="component" value="Chromosome"/>
</dbReference>
<dbReference type="SMART" id="SM00746">
    <property type="entry name" value="TRASH"/>
    <property type="match status" value="1"/>
</dbReference>
<dbReference type="InterPro" id="IPR036390">
    <property type="entry name" value="WH_DNA-bd_sf"/>
</dbReference>
<dbReference type="InterPro" id="IPR036388">
    <property type="entry name" value="WH-like_DNA-bd_sf"/>
</dbReference>
<evidence type="ECO:0000313" key="3">
    <source>
        <dbReference type="Proteomes" id="UP000197679"/>
    </source>
</evidence>
<dbReference type="SUPFAM" id="SSF46785">
    <property type="entry name" value="Winged helix' DNA-binding domain"/>
    <property type="match status" value="1"/>
</dbReference>
<dbReference type="InterPro" id="IPR019888">
    <property type="entry name" value="Tscrpt_reg_AsnC-like"/>
</dbReference>
<evidence type="ECO:0000259" key="1">
    <source>
        <dbReference type="SMART" id="SM00746"/>
    </source>
</evidence>
<keyword evidence="3" id="KW-1185">Reference proteome</keyword>
<protein>
    <submittedName>
        <fullName evidence="2">Lrp-AsnC family transcriptional regulator</fullName>
    </submittedName>
</protein>
<dbReference type="Gene3D" id="1.10.10.10">
    <property type="entry name" value="Winged helix-like DNA-binding domain superfamily/Winged helix DNA-binding domain"/>
    <property type="match status" value="1"/>
</dbReference>
<dbReference type="Pfam" id="PF08394">
    <property type="entry name" value="Arc_trans_TRASH"/>
    <property type="match status" value="1"/>
</dbReference>
<dbReference type="SMART" id="SM00344">
    <property type="entry name" value="HTH_ASNC"/>
    <property type="match status" value="1"/>
</dbReference>
<accession>A0A218NNU7</accession>
<organism evidence="2 3">
    <name type="scientific">Candidatus Mancarchaeum acidiphilum</name>
    <dbReference type="NCBI Taxonomy" id="1920749"/>
    <lineage>
        <taxon>Archaea</taxon>
        <taxon>Candidatus Micrarchaeota</taxon>
        <taxon>Candidatus Mancarchaeum</taxon>
    </lineage>
</organism>
<evidence type="ECO:0000313" key="2">
    <source>
        <dbReference type="EMBL" id="ASI14160.1"/>
    </source>
</evidence>
<dbReference type="AlphaFoldDB" id="A0A218NNU7"/>